<protein>
    <submittedName>
        <fullName evidence="2">Uncharacterized protein</fullName>
    </submittedName>
</protein>
<sequence length="321" mass="36990">MDTVETLRRKHIRTLEVVQQLSDENTELKARLESVGESGGSYEKGKGEEEEVKVIMEMREEMKKLENALRGKEGDVKTASVERDEAKDSYEGERRLVRKLKREMEVQGTLMEELRKELQGFREREEVKEEDEGGGLDEREREFFKSKISILEKHVEELKSKVEEEEKRGREKEERVNLEVRASKEREAEANAAVARVREEAARLREENKALGAAVQKMAEQGRDANTELKRTKKELEGSTGELKVERKRREEAERKLSDLVANETEARGALPPSPANVPEVQQKGGKREDFGAFVALKKENHALRMQVTQLMETMTGRRKR</sequence>
<feature type="region of interest" description="Disordered" evidence="1">
    <location>
        <begin position="215"/>
        <end position="286"/>
    </location>
</feature>
<dbReference type="OrthoDB" id="207247at2759"/>
<organism evidence="2 3">
    <name type="scientific">Triparma columacea</name>
    <dbReference type="NCBI Taxonomy" id="722753"/>
    <lineage>
        <taxon>Eukaryota</taxon>
        <taxon>Sar</taxon>
        <taxon>Stramenopiles</taxon>
        <taxon>Ochrophyta</taxon>
        <taxon>Bolidophyceae</taxon>
        <taxon>Parmales</taxon>
        <taxon>Triparmaceae</taxon>
        <taxon>Triparma</taxon>
    </lineage>
</organism>
<evidence type="ECO:0000313" key="2">
    <source>
        <dbReference type="EMBL" id="GMI24246.1"/>
    </source>
</evidence>
<gene>
    <name evidence="2" type="ORF">TrCOL_g8518</name>
</gene>
<feature type="region of interest" description="Disordered" evidence="1">
    <location>
        <begin position="66"/>
        <end position="88"/>
    </location>
</feature>
<name>A0A9W7L250_9STRA</name>
<comment type="caution">
    <text evidence="2">The sequence shown here is derived from an EMBL/GenBank/DDBJ whole genome shotgun (WGS) entry which is preliminary data.</text>
</comment>
<keyword evidence="3" id="KW-1185">Reference proteome</keyword>
<feature type="region of interest" description="Disordered" evidence="1">
    <location>
        <begin position="159"/>
        <end position="192"/>
    </location>
</feature>
<feature type="compositionally biased region" description="Basic and acidic residues" evidence="1">
    <location>
        <begin position="220"/>
        <end position="258"/>
    </location>
</feature>
<reference evidence="3" key="1">
    <citation type="journal article" date="2023" name="Commun. Biol.">
        <title>Genome analysis of Parmales, the sister group of diatoms, reveals the evolutionary specialization of diatoms from phago-mixotrophs to photoautotrophs.</title>
        <authorList>
            <person name="Ban H."/>
            <person name="Sato S."/>
            <person name="Yoshikawa S."/>
            <person name="Yamada K."/>
            <person name="Nakamura Y."/>
            <person name="Ichinomiya M."/>
            <person name="Sato N."/>
            <person name="Blanc-Mathieu R."/>
            <person name="Endo H."/>
            <person name="Kuwata A."/>
            <person name="Ogata H."/>
        </authorList>
    </citation>
    <scope>NUCLEOTIDE SEQUENCE [LARGE SCALE GENOMIC DNA]</scope>
</reference>
<proteinExistence type="predicted"/>
<evidence type="ECO:0000256" key="1">
    <source>
        <dbReference type="SAM" id="MobiDB-lite"/>
    </source>
</evidence>
<evidence type="ECO:0000313" key="3">
    <source>
        <dbReference type="Proteomes" id="UP001165065"/>
    </source>
</evidence>
<feature type="region of interest" description="Disordered" evidence="1">
    <location>
        <begin position="24"/>
        <end position="49"/>
    </location>
</feature>
<feature type="compositionally biased region" description="Basic and acidic residues" evidence="1">
    <location>
        <begin position="159"/>
        <end position="189"/>
    </location>
</feature>
<dbReference type="EMBL" id="BRYA01000581">
    <property type="protein sequence ID" value="GMI24246.1"/>
    <property type="molecule type" value="Genomic_DNA"/>
</dbReference>
<dbReference type="AlphaFoldDB" id="A0A9W7L250"/>
<dbReference type="Proteomes" id="UP001165065">
    <property type="component" value="Unassembled WGS sequence"/>
</dbReference>
<accession>A0A9W7L250</accession>